<dbReference type="Proteomes" id="UP001500466">
    <property type="component" value="Unassembled WGS sequence"/>
</dbReference>
<reference evidence="2" key="1">
    <citation type="journal article" date="2019" name="Int. J. Syst. Evol. Microbiol.">
        <title>The Global Catalogue of Microorganisms (GCM) 10K type strain sequencing project: providing services to taxonomists for standard genome sequencing and annotation.</title>
        <authorList>
            <consortium name="The Broad Institute Genomics Platform"/>
            <consortium name="The Broad Institute Genome Sequencing Center for Infectious Disease"/>
            <person name="Wu L."/>
            <person name="Ma J."/>
        </authorList>
    </citation>
    <scope>NUCLEOTIDE SEQUENCE [LARGE SCALE GENOMIC DNA]</scope>
    <source>
        <strain evidence="2">JCM 17986</strain>
    </source>
</reference>
<proteinExistence type="predicted"/>
<evidence type="ECO:0000313" key="1">
    <source>
        <dbReference type="EMBL" id="GAA4965851.1"/>
    </source>
</evidence>
<name>A0ABP9HAS8_9ACTN</name>
<evidence type="ECO:0000313" key="2">
    <source>
        <dbReference type="Proteomes" id="UP001500466"/>
    </source>
</evidence>
<comment type="caution">
    <text evidence="1">The sequence shown here is derived from an EMBL/GenBank/DDBJ whole genome shotgun (WGS) entry which is preliminary data.</text>
</comment>
<keyword evidence="2" id="KW-1185">Reference proteome</keyword>
<accession>A0ABP9HAS8</accession>
<dbReference type="EMBL" id="BAABHS010000010">
    <property type="protein sequence ID" value="GAA4965851.1"/>
    <property type="molecule type" value="Genomic_DNA"/>
</dbReference>
<sequence length="69" mass="7616">MAPSSTSREMLPHRLPPPRPPVIRPVVCPVICPLIRPPLRRVVPTPGAALLRRPLGIQAPARRLFTSIE</sequence>
<protein>
    <submittedName>
        <fullName evidence="1">Uncharacterized protein</fullName>
    </submittedName>
</protein>
<organism evidence="1 2">
    <name type="scientific">Yinghuangia aomiensis</name>
    <dbReference type="NCBI Taxonomy" id="676205"/>
    <lineage>
        <taxon>Bacteria</taxon>
        <taxon>Bacillati</taxon>
        <taxon>Actinomycetota</taxon>
        <taxon>Actinomycetes</taxon>
        <taxon>Kitasatosporales</taxon>
        <taxon>Streptomycetaceae</taxon>
        <taxon>Yinghuangia</taxon>
    </lineage>
</organism>
<gene>
    <name evidence="1" type="ORF">GCM10023205_32860</name>
</gene>